<feature type="signal peptide" evidence="1">
    <location>
        <begin position="1"/>
        <end position="23"/>
    </location>
</feature>
<organism evidence="2 3">
    <name type="scientific">Neurospora tetrasperma (strain FGSC 2508 / ATCC MYA-4615 / P0657)</name>
    <dbReference type="NCBI Taxonomy" id="510951"/>
    <lineage>
        <taxon>Eukaryota</taxon>
        <taxon>Fungi</taxon>
        <taxon>Dikarya</taxon>
        <taxon>Ascomycota</taxon>
        <taxon>Pezizomycotina</taxon>
        <taxon>Sordariomycetes</taxon>
        <taxon>Sordariomycetidae</taxon>
        <taxon>Sordariales</taxon>
        <taxon>Sordariaceae</taxon>
        <taxon>Neurospora</taxon>
    </lineage>
</organism>
<dbReference type="EMBL" id="GL891307">
    <property type="protein sequence ID" value="EGO54537.1"/>
    <property type="molecule type" value="Genomic_DNA"/>
</dbReference>
<dbReference type="GeneID" id="20827430"/>
<dbReference type="HOGENOM" id="CLU_3125462_0_0_1"/>
<evidence type="ECO:0000313" key="2">
    <source>
        <dbReference type="EMBL" id="EGO54537.1"/>
    </source>
</evidence>
<dbReference type="VEuPathDB" id="FungiDB:NEUTE1DRAFT_28886"/>
<feature type="chain" id="PRO_5003380692" evidence="1">
    <location>
        <begin position="24"/>
        <end position="59"/>
    </location>
</feature>
<dbReference type="KEGG" id="nte:NEUTE1DRAFT28886"/>
<proteinExistence type="predicted"/>
<gene>
    <name evidence="2" type="ORF">NEUTE1DRAFT_28886</name>
</gene>
<reference evidence="3" key="1">
    <citation type="journal article" date="2011" name="Genetics">
        <title>Massive changes in genome architecture accompany the transition to self-fertility in the filamentous fungus Neurospora tetrasperma.</title>
        <authorList>
            <person name="Ellison C.E."/>
            <person name="Stajich J.E."/>
            <person name="Jacobson D.J."/>
            <person name="Natvig D.O."/>
            <person name="Lapidus A."/>
            <person name="Foster B."/>
            <person name="Aerts A."/>
            <person name="Riley R."/>
            <person name="Lindquist E.A."/>
            <person name="Grigoriev I.V."/>
            <person name="Taylor J.W."/>
        </authorList>
    </citation>
    <scope>NUCLEOTIDE SEQUENCE [LARGE SCALE GENOMIC DNA]</scope>
    <source>
        <strain evidence="3">FGSC 2508 / P0657</strain>
    </source>
</reference>
<name>F8MXR6_NEUT8</name>
<keyword evidence="3" id="KW-1185">Reference proteome</keyword>
<dbReference type="RefSeq" id="XP_009853800.1">
    <property type="nucleotide sequence ID" value="XM_009855498.1"/>
</dbReference>
<evidence type="ECO:0000256" key="1">
    <source>
        <dbReference type="SAM" id="SignalP"/>
    </source>
</evidence>
<accession>F8MXR6</accession>
<dbReference type="Proteomes" id="UP000008065">
    <property type="component" value="Unassembled WGS sequence"/>
</dbReference>
<sequence>MASSVRWGIIFALLACYFTLLFSSLNNQAHENPAPRSRFQCLLENIKPFQLILHADVAS</sequence>
<dbReference type="AlphaFoldDB" id="F8MXR6"/>
<evidence type="ECO:0000313" key="3">
    <source>
        <dbReference type="Proteomes" id="UP000008065"/>
    </source>
</evidence>
<keyword evidence="1" id="KW-0732">Signal</keyword>
<protein>
    <submittedName>
        <fullName evidence="2">Uncharacterized protein</fullName>
    </submittedName>
</protein>
<feature type="non-terminal residue" evidence="2">
    <location>
        <position position="59"/>
    </location>
</feature>